<name>A0ABU8Y9M2_9MICO</name>
<dbReference type="Proteomes" id="UP001370299">
    <property type="component" value="Unassembled WGS sequence"/>
</dbReference>
<dbReference type="InterPro" id="IPR012349">
    <property type="entry name" value="Split_barrel_FMN-bd"/>
</dbReference>
<dbReference type="GO" id="GO:0016491">
    <property type="term" value="F:oxidoreductase activity"/>
    <property type="evidence" value="ECO:0007669"/>
    <property type="project" value="UniProtKB-KW"/>
</dbReference>
<accession>A0ABU8Y9M2</accession>
<sequence length="164" mass="17395">MQHEFVGDPLDIREAIAEIPSVVAAIAARVAGAPVVMVATSFTVGVSYDPPLATIAVQHSSTTWPDLAAAPVLGISVLAEGHAEQTRQLASRDRAQRLVGVPHVDTGSGAVLLDGAHSWLECSVEAVHRAGDHDIVVLRVLRFARDAANAALVWHRPARRLSPR</sequence>
<evidence type="ECO:0000313" key="5">
    <source>
        <dbReference type="Proteomes" id="UP001370299"/>
    </source>
</evidence>
<reference evidence="4 5" key="1">
    <citation type="submission" date="2024-03" db="EMBL/GenBank/DDBJ databases">
        <title>Whole genomes of four grape xylem sap localized bacterial endophytes.</title>
        <authorList>
            <person name="Kumar G."/>
            <person name="Savka M.A."/>
        </authorList>
    </citation>
    <scope>NUCLEOTIDE SEQUENCE [LARGE SCALE GENOMIC DNA]</scope>
    <source>
        <strain evidence="4 5">RIT_GXS8</strain>
    </source>
</reference>
<comment type="similarity">
    <text evidence="1">Belongs to the non-flavoprotein flavin reductase family.</text>
</comment>
<dbReference type="InterPro" id="IPR050268">
    <property type="entry name" value="NADH-dep_flavin_reductase"/>
</dbReference>
<feature type="domain" description="Flavin reductase like" evidence="3">
    <location>
        <begin position="16"/>
        <end position="160"/>
    </location>
</feature>
<protein>
    <submittedName>
        <fullName evidence="4">Flavin reductase family protein</fullName>
        <ecNumber evidence="4">1.-.-.-</ecNumber>
    </submittedName>
</protein>
<dbReference type="Gene3D" id="2.30.110.10">
    <property type="entry name" value="Electron Transport, Fmn-binding Protein, Chain A"/>
    <property type="match status" value="1"/>
</dbReference>
<dbReference type="SMART" id="SM00903">
    <property type="entry name" value="Flavin_Reduct"/>
    <property type="match status" value="1"/>
</dbReference>
<dbReference type="PANTHER" id="PTHR30466:SF11">
    <property type="entry name" value="FLAVIN-DEPENDENT MONOOXYGENASE, REDUCTASE SUBUNIT HSAB"/>
    <property type="match status" value="1"/>
</dbReference>
<dbReference type="SUPFAM" id="SSF50475">
    <property type="entry name" value="FMN-binding split barrel"/>
    <property type="match status" value="1"/>
</dbReference>
<evidence type="ECO:0000256" key="2">
    <source>
        <dbReference type="ARBA" id="ARBA00023002"/>
    </source>
</evidence>
<dbReference type="EMBL" id="JBBLYY010000037">
    <property type="protein sequence ID" value="MEK0171259.1"/>
    <property type="molecule type" value="Genomic_DNA"/>
</dbReference>
<dbReference type="RefSeq" id="WP_123313181.1">
    <property type="nucleotide sequence ID" value="NZ_JBBKAP010000062.1"/>
</dbReference>
<organism evidence="4 5">
    <name type="scientific">Curtobacterium citreum</name>
    <dbReference type="NCBI Taxonomy" id="2036"/>
    <lineage>
        <taxon>Bacteria</taxon>
        <taxon>Bacillati</taxon>
        <taxon>Actinomycetota</taxon>
        <taxon>Actinomycetes</taxon>
        <taxon>Micrococcales</taxon>
        <taxon>Microbacteriaceae</taxon>
        <taxon>Curtobacterium</taxon>
    </lineage>
</organism>
<gene>
    <name evidence="4" type="ORF">WMN62_07245</name>
</gene>
<dbReference type="InterPro" id="IPR002563">
    <property type="entry name" value="Flavin_Rdtase-like_dom"/>
</dbReference>
<dbReference type="Pfam" id="PF01613">
    <property type="entry name" value="Flavin_Reduct"/>
    <property type="match status" value="1"/>
</dbReference>
<dbReference type="EC" id="1.-.-.-" evidence="4"/>
<evidence type="ECO:0000259" key="3">
    <source>
        <dbReference type="SMART" id="SM00903"/>
    </source>
</evidence>
<keyword evidence="5" id="KW-1185">Reference proteome</keyword>
<comment type="caution">
    <text evidence="4">The sequence shown here is derived from an EMBL/GenBank/DDBJ whole genome shotgun (WGS) entry which is preliminary data.</text>
</comment>
<keyword evidence="2 4" id="KW-0560">Oxidoreductase</keyword>
<proteinExistence type="inferred from homology"/>
<dbReference type="PANTHER" id="PTHR30466">
    <property type="entry name" value="FLAVIN REDUCTASE"/>
    <property type="match status" value="1"/>
</dbReference>
<evidence type="ECO:0000313" key="4">
    <source>
        <dbReference type="EMBL" id="MEK0171259.1"/>
    </source>
</evidence>
<evidence type="ECO:0000256" key="1">
    <source>
        <dbReference type="ARBA" id="ARBA00008898"/>
    </source>
</evidence>